<sequence>MYHPRLKGSHYDMGYKYGDILYKGGVSFESVINLSEEQLQFGVESIEICKDVYPEILEEIKGFTDGLRYSFEKFVCFLISAGVFDYNYGCTCFCMKNENEVIFARNHDMFTELRKNTESVLCQPENGYTFLGQGDALIGKEEGINEHGLAVGFTYVRPKQHKPGLSFLFIIRYLIEKCATVEEALREFKKLPVASSQNILLVDKSGDMAVIESCSEKYIIRRPENNEKFLAISNNFTHPDMLEYDGSPELNWYHSQTRYETAVNALKTGKKDYSLDYAKKILSGELGFICQYERKLKFDTLWSSIARLNDLKIYRAEGNPRKTKFIQETRLDWAMNRK</sequence>
<dbReference type="GO" id="GO:0016787">
    <property type="term" value="F:hydrolase activity"/>
    <property type="evidence" value="ECO:0007669"/>
    <property type="project" value="UniProtKB-KW"/>
</dbReference>
<keyword evidence="2" id="KW-0378">Hydrolase</keyword>
<organism evidence="2 3">
    <name type="scientific">Clostridium intestinale</name>
    <dbReference type="NCBI Taxonomy" id="36845"/>
    <lineage>
        <taxon>Bacteria</taxon>
        <taxon>Bacillati</taxon>
        <taxon>Bacillota</taxon>
        <taxon>Clostridia</taxon>
        <taxon>Eubacteriales</taxon>
        <taxon>Clostridiaceae</taxon>
        <taxon>Clostridium</taxon>
    </lineage>
</organism>
<name>A0A7D7AEU4_9CLOT</name>
<dbReference type="PANTHER" id="PTHR34180">
    <property type="entry name" value="PEPTIDASE C45"/>
    <property type="match status" value="1"/>
</dbReference>
<proteinExistence type="predicted"/>
<accession>A0A7D7AEU4</accession>
<dbReference type="InterPro" id="IPR047801">
    <property type="entry name" value="Peptidase_C45"/>
</dbReference>
<reference evidence="2 3" key="1">
    <citation type="submission" date="2020-07" db="EMBL/GenBank/DDBJ databases">
        <title>Electron transfer.</title>
        <authorList>
            <person name="Huang L."/>
            <person name="Liu X."/>
            <person name="Zhou S."/>
        </authorList>
    </citation>
    <scope>NUCLEOTIDE SEQUENCE [LARGE SCALE GENOMIC DNA]</scope>
    <source>
        <strain evidence="2 3">Lx1</strain>
    </source>
</reference>
<gene>
    <name evidence="2" type="ORF">HZF06_03700</name>
</gene>
<evidence type="ECO:0000259" key="1">
    <source>
        <dbReference type="Pfam" id="PF03417"/>
    </source>
</evidence>
<dbReference type="InterPro" id="IPR029055">
    <property type="entry name" value="Ntn_hydrolases_N"/>
</dbReference>
<evidence type="ECO:0000313" key="2">
    <source>
        <dbReference type="EMBL" id="QLY80704.1"/>
    </source>
</evidence>
<dbReference type="AlphaFoldDB" id="A0A7D7AEU4"/>
<evidence type="ECO:0000313" key="3">
    <source>
        <dbReference type="Proteomes" id="UP000512286"/>
    </source>
</evidence>
<dbReference type="EMBL" id="CP059378">
    <property type="protein sequence ID" value="QLY80704.1"/>
    <property type="molecule type" value="Genomic_DNA"/>
</dbReference>
<dbReference type="RefSeq" id="WP_181602485.1">
    <property type="nucleotide sequence ID" value="NZ_CP059378.1"/>
</dbReference>
<dbReference type="PANTHER" id="PTHR34180:SF1">
    <property type="entry name" value="BETA-ALANYL-DOPAMINE_CARCININE HYDROLASE"/>
    <property type="match status" value="1"/>
</dbReference>
<dbReference type="NCBIfam" id="NF040521">
    <property type="entry name" value="C45_proenzyme"/>
    <property type="match status" value="1"/>
</dbReference>
<feature type="domain" description="Peptidase C45 hydrolase" evidence="1">
    <location>
        <begin position="96"/>
        <end position="321"/>
    </location>
</feature>
<dbReference type="KEGG" id="cint:HZF06_03700"/>
<dbReference type="InterPro" id="IPR047794">
    <property type="entry name" value="C45_proenzyme-like"/>
</dbReference>
<dbReference type="Pfam" id="PF03417">
    <property type="entry name" value="AAT"/>
    <property type="match status" value="1"/>
</dbReference>
<dbReference type="Proteomes" id="UP000512286">
    <property type="component" value="Chromosome"/>
</dbReference>
<protein>
    <submittedName>
        <fullName evidence="2">Linear amide C-N hydrolase</fullName>
    </submittedName>
</protein>
<dbReference type="SUPFAM" id="SSF56235">
    <property type="entry name" value="N-terminal nucleophile aminohydrolases (Ntn hydrolases)"/>
    <property type="match status" value="1"/>
</dbReference>
<dbReference type="InterPro" id="IPR005079">
    <property type="entry name" value="Peptidase_C45_hydrolase"/>
</dbReference>
<dbReference type="Gene3D" id="3.60.60.10">
    <property type="entry name" value="Penicillin V Acylase, Chain A"/>
    <property type="match status" value="1"/>
</dbReference>